<evidence type="ECO:0000256" key="3">
    <source>
        <dbReference type="ARBA" id="ARBA00023219"/>
    </source>
</evidence>
<comment type="subcellular location">
    <subcellularLocation>
        <location evidence="1">Virion</location>
    </subcellularLocation>
</comment>
<organism evidence="5 6">
    <name type="scientific">Paucidesulfovibrio gracilis DSM 16080</name>
    <dbReference type="NCBI Taxonomy" id="1121449"/>
    <lineage>
        <taxon>Bacteria</taxon>
        <taxon>Pseudomonadati</taxon>
        <taxon>Thermodesulfobacteriota</taxon>
        <taxon>Desulfovibrionia</taxon>
        <taxon>Desulfovibrionales</taxon>
        <taxon>Desulfovibrionaceae</taxon>
        <taxon>Paucidesulfovibrio</taxon>
    </lineage>
</organism>
<evidence type="ECO:0000313" key="5">
    <source>
        <dbReference type="EMBL" id="SKA92518.1"/>
    </source>
</evidence>
<keyword evidence="6" id="KW-1185">Reference proteome</keyword>
<evidence type="ECO:0000256" key="2">
    <source>
        <dbReference type="ARBA" id="ARBA00022612"/>
    </source>
</evidence>
<dbReference type="EMBL" id="FUYC01000016">
    <property type="protein sequence ID" value="SKA92518.1"/>
    <property type="molecule type" value="Genomic_DNA"/>
</dbReference>
<keyword evidence="2" id="KW-1188">Viral release from host cell</keyword>
<evidence type="ECO:0000313" key="6">
    <source>
        <dbReference type="Proteomes" id="UP000190027"/>
    </source>
</evidence>
<keyword evidence="3" id="KW-0231">Viral genome packaging</keyword>
<protein>
    <submittedName>
        <fullName evidence="5">Bacteriophage head to tail connecting protein</fullName>
    </submittedName>
</protein>
<dbReference type="Pfam" id="PF12236">
    <property type="entry name" value="Head-tail_con"/>
    <property type="match status" value="1"/>
</dbReference>
<dbReference type="STRING" id="1121449.SAMN02745704_02413"/>
<name>A0A1T4XTN2_9BACT</name>
<dbReference type="InterPro" id="IPR020991">
    <property type="entry name" value="Connector_podovirus"/>
</dbReference>
<evidence type="ECO:0000256" key="1">
    <source>
        <dbReference type="ARBA" id="ARBA00004328"/>
    </source>
</evidence>
<evidence type="ECO:0000256" key="4">
    <source>
        <dbReference type="SAM" id="MobiDB-lite"/>
    </source>
</evidence>
<dbReference type="AlphaFoldDB" id="A0A1T4XTN2"/>
<feature type="region of interest" description="Disordered" evidence="4">
    <location>
        <begin position="513"/>
        <end position="535"/>
    </location>
</feature>
<reference evidence="5 6" key="1">
    <citation type="submission" date="2017-02" db="EMBL/GenBank/DDBJ databases">
        <authorList>
            <person name="Peterson S.W."/>
        </authorList>
    </citation>
    <scope>NUCLEOTIDE SEQUENCE [LARGE SCALE GENOMIC DNA]</scope>
    <source>
        <strain evidence="5 6">DSM 16080</strain>
    </source>
</reference>
<dbReference type="Proteomes" id="UP000190027">
    <property type="component" value="Unassembled WGS sequence"/>
</dbReference>
<sequence>MKMRRAEQELELAESITQRLQAMQNARSVWDPVWKDCTEYMLPRKDSFGGMVRPGQAGDERIYDSSPTHALEQLASGLGGLLTNPALPWFDIRVRGTRDGDRRDVRAFLQQARERMVRLFNTESSGFQTHVHELYLDIALLGTAVMYVEADPESVVRFSTRPLGEIYVAENVRGVVDTVYRRYELTARQVVQEWGAESSERVRSLAKDRPDAGVEIVHAVFPREDRDPAGFTCADFPWACLYLEVEGGHILEESGYLEMPYMVPRWAKAAGETYGRGPGLTALSDVRVLNAMARTALMASEKMSDPPLMVPDDGFLGPVHTGPGGLSYYRAGSRDRIEALPVAVDLNAAEEMMRTRRDNIRRIFLMDQFTPEGPGTTATEAVIRQSEKMRLLGPVLGRMQTEFLSPLIRRVFQILLRAGELPPLPSGLHPDDLEVEYLSPVARAQKQYEAQALVQMMEYLGPFFRSGDVFSIMDNFETDRIARHAAEMFGTPGDYLRPLEEVQAVREARLQEMPPGAAEASMAGEIVRPEQGEAL</sequence>
<proteinExistence type="predicted"/>
<gene>
    <name evidence="5" type="ORF">SAMN02745704_02413</name>
</gene>
<accession>A0A1T4XTN2</accession>